<dbReference type="InterPro" id="IPR038014">
    <property type="entry name" value="Ies1"/>
</dbReference>
<organism evidence="2 3">
    <name type="scientific">Metschnikowia bicuspidata</name>
    <dbReference type="NCBI Taxonomy" id="27322"/>
    <lineage>
        <taxon>Eukaryota</taxon>
        <taxon>Fungi</taxon>
        <taxon>Dikarya</taxon>
        <taxon>Ascomycota</taxon>
        <taxon>Saccharomycotina</taxon>
        <taxon>Pichiomycetes</taxon>
        <taxon>Metschnikowiaceae</taxon>
        <taxon>Metschnikowia</taxon>
    </lineage>
</organism>
<keyword evidence="3" id="KW-1185">Reference proteome</keyword>
<dbReference type="Proteomes" id="UP000268321">
    <property type="component" value="Unassembled WGS sequence"/>
</dbReference>
<evidence type="ECO:0000313" key="2">
    <source>
        <dbReference type="EMBL" id="RKP32402.1"/>
    </source>
</evidence>
<protein>
    <recommendedName>
        <fullName evidence="4">Ino eighty subunit 1</fullName>
    </recommendedName>
</protein>
<dbReference type="GO" id="GO:0031011">
    <property type="term" value="C:Ino80 complex"/>
    <property type="evidence" value="ECO:0007669"/>
    <property type="project" value="InterPro"/>
</dbReference>
<dbReference type="PANTHER" id="PTHR37287:SF1">
    <property type="entry name" value="INO EIGHTY SUBUNIT 1"/>
    <property type="match status" value="1"/>
</dbReference>
<reference evidence="3" key="1">
    <citation type="journal article" date="2018" name="Nat. Microbiol.">
        <title>Leveraging single-cell genomics to expand the fungal tree of life.</title>
        <authorList>
            <person name="Ahrendt S.R."/>
            <person name="Quandt C.A."/>
            <person name="Ciobanu D."/>
            <person name="Clum A."/>
            <person name="Salamov A."/>
            <person name="Andreopoulos B."/>
            <person name="Cheng J.F."/>
            <person name="Woyke T."/>
            <person name="Pelin A."/>
            <person name="Henrissat B."/>
            <person name="Reynolds N.K."/>
            <person name="Benny G.L."/>
            <person name="Smith M.E."/>
            <person name="James T.Y."/>
            <person name="Grigoriev I.V."/>
        </authorList>
    </citation>
    <scope>NUCLEOTIDE SEQUENCE [LARGE SCALE GENOMIC DNA]</scope>
    <source>
        <strain evidence="3">Baker2002</strain>
    </source>
</reference>
<name>A0A4P9ZIU7_9ASCO</name>
<evidence type="ECO:0000313" key="3">
    <source>
        <dbReference type="Proteomes" id="UP000268321"/>
    </source>
</evidence>
<accession>A0A4P9ZIU7</accession>
<sequence>AMAKGLKFLKKNDGEPFLRKDIQLEFLECLFNDQNRAFTNSFPWCEVTNTTNFLKLTFAELYLRAMVESQKSSKVLRESLIKDPEMGKHVSMVCLLVNANRINTTVNFLPDMQSASRTFNLIPSLQCSHNGATKPLQDTLRLKSILKAVCDGEENLQTLLDVVRAPAAKKPNINVVKLILLMRIYPQEIPFHYNDPSVEQLLLGEKNSETATTGTQNRFMEFFLDDRMSPKSRAQRLLWLLYTYLETSFTPEELEQNPFNPRVIPPVEYLTEEEARACDVDTERELDFAKRVYNARVANLGAEPTNNAKRAQERANEGEPPEAPRTSSAPRPAAERLKRKKPTLSVGFLIDCGKQSLVGEVKWKNPTFPLARLDQIRKRFLAQQTPPFVRHVENGSARKSSARERVVSRLHNPIDRLRTSAGNIDKKRDEILLQIHRYFHYKKDTRAGLLGIEWEDIRSDLVNGIETYLYQQLGKELLARQQNDADEEDKSYGMELELAKRPPHPYVSDPLLGDVAAIDIGEIEKLGEGYLPEHDFDRANERLAHNYAIVHVVSAVLRENIQHRTVMAEECTFNLDAGTMLFK</sequence>
<evidence type="ECO:0000256" key="1">
    <source>
        <dbReference type="SAM" id="MobiDB-lite"/>
    </source>
</evidence>
<proteinExistence type="predicted"/>
<evidence type="ECO:0008006" key="4">
    <source>
        <dbReference type="Google" id="ProtNLM"/>
    </source>
</evidence>
<feature type="region of interest" description="Disordered" evidence="1">
    <location>
        <begin position="303"/>
        <end position="338"/>
    </location>
</feature>
<feature type="non-terminal residue" evidence="2">
    <location>
        <position position="1"/>
    </location>
</feature>
<dbReference type="PANTHER" id="PTHR37287">
    <property type="entry name" value="INO EIGHTY SUBUNIT 1"/>
    <property type="match status" value="1"/>
</dbReference>
<dbReference type="OrthoDB" id="5413003at2759"/>
<dbReference type="AlphaFoldDB" id="A0A4P9ZIU7"/>
<gene>
    <name evidence="2" type="ORF">METBISCDRAFT_12159</name>
</gene>
<dbReference type="EMBL" id="ML004431">
    <property type="protein sequence ID" value="RKP32402.1"/>
    <property type="molecule type" value="Genomic_DNA"/>
</dbReference>